<accession>A0A2S8ICZ6</accession>
<name>A0A2S8ICZ6_RHOOP</name>
<evidence type="ECO:0000313" key="2">
    <source>
        <dbReference type="EMBL" id="PQP12650.1"/>
    </source>
</evidence>
<feature type="region of interest" description="Disordered" evidence="1">
    <location>
        <begin position="1"/>
        <end position="22"/>
    </location>
</feature>
<dbReference type="Proteomes" id="UP000239290">
    <property type="component" value="Unassembled WGS sequence"/>
</dbReference>
<dbReference type="AlphaFoldDB" id="A0A2S8ICZ6"/>
<evidence type="ECO:0000313" key="3">
    <source>
        <dbReference type="Proteomes" id="UP000239290"/>
    </source>
</evidence>
<gene>
    <name evidence="2" type="ORF">C5613_42620</name>
</gene>
<feature type="region of interest" description="Disordered" evidence="1">
    <location>
        <begin position="40"/>
        <end position="79"/>
    </location>
</feature>
<protein>
    <submittedName>
        <fullName evidence="2">Uncharacterized protein</fullName>
    </submittedName>
</protein>
<reference evidence="3" key="1">
    <citation type="submission" date="2018-02" db="EMBL/GenBank/DDBJ databases">
        <title>Draft genome sequencing of Rhodococcus opacus KU647198.</title>
        <authorList>
            <person name="Zheng B.-X."/>
        </authorList>
    </citation>
    <scope>NUCLEOTIDE SEQUENCE [LARGE SCALE GENOMIC DNA]</scope>
    <source>
        <strain evidence="3">04-OD7</strain>
    </source>
</reference>
<organism evidence="2 3">
    <name type="scientific">Rhodococcus opacus</name>
    <name type="common">Nocardia opaca</name>
    <dbReference type="NCBI Taxonomy" id="37919"/>
    <lineage>
        <taxon>Bacteria</taxon>
        <taxon>Bacillati</taxon>
        <taxon>Actinomycetota</taxon>
        <taxon>Actinomycetes</taxon>
        <taxon>Mycobacteriales</taxon>
        <taxon>Nocardiaceae</taxon>
        <taxon>Rhodococcus</taxon>
    </lineage>
</organism>
<proteinExistence type="predicted"/>
<evidence type="ECO:0000256" key="1">
    <source>
        <dbReference type="SAM" id="MobiDB-lite"/>
    </source>
</evidence>
<dbReference type="EMBL" id="PUIO01000105">
    <property type="protein sequence ID" value="PQP12650.1"/>
    <property type="molecule type" value="Genomic_DNA"/>
</dbReference>
<comment type="caution">
    <text evidence="2">The sequence shown here is derived from an EMBL/GenBank/DDBJ whole genome shotgun (WGS) entry which is preliminary data.</text>
</comment>
<sequence>MTISAFRTTHGAPVSSAKNSAGAPCTHQFLVTLTVQTTKINPTLTPPPRSATSLTNTYPLLGTPSDAQQLATGPTEFRS</sequence>